<dbReference type="AlphaFoldDB" id="W1YS46"/>
<comment type="caution">
    <text evidence="1">The sequence shown here is derived from an EMBL/GenBank/DDBJ whole genome shotgun (WGS) entry which is preliminary data.</text>
</comment>
<dbReference type="SUPFAM" id="SSF101960">
    <property type="entry name" value="Stabilizer of iron transporter SufD"/>
    <property type="match status" value="1"/>
</dbReference>
<dbReference type="InterPro" id="IPR055346">
    <property type="entry name" value="Fe-S_cluster_assembly_SufBD"/>
</dbReference>
<organism evidence="1">
    <name type="scientific">human gut metagenome</name>
    <dbReference type="NCBI Taxonomy" id="408170"/>
    <lineage>
        <taxon>unclassified sequences</taxon>
        <taxon>metagenomes</taxon>
        <taxon>organismal metagenomes</taxon>
    </lineage>
</organism>
<gene>
    <name evidence="1" type="ORF">Q604_UNBC01972G0001</name>
</gene>
<evidence type="ECO:0000313" key="1">
    <source>
        <dbReference type="EMBL" id="ETJ43999.1"/>
    </source>
</evidence>
<name>W1YS46_9ZZZZ</name>
<feature type="non-terminal residue" evidence="1">
    <location>
        <position position="63"/>
    </location>
</feature>
<dbReference type="PANTHER" id="PTHR30508">
    <property type="entry name" value="FES CLUSTER ASSEMBLY PROTEIN SUF"/>
    <property type="match status" value="1"/>
</dbReference>
<reference evidence="1" key="1">
    <citation type="submission" date="2013-12" db="EMBL/GenBank/DDBJ databases">
        <title>A Varibaculum cambriense genome reconstructed from a premature infant gut community with otherwise low bacterial novelty that shifts toward anaerobic metabolism during the third week of life.</title>
        <authorList>
            <person name="Brown C.T."/>
            <person name="Sharon I."/>
            <person name="Thomas B.C."/>
            <person name="Castelle C.J."/>
            <person name="Morowitz M.J."/>
            <person name="Banfield J.F."/>
        </authorList>
    </citation>
    <scope>NUCLEOTIDE SEQUENCE</scope>
</reference>
<proteinExistence type="predicted"/>
<sequence>MKENWDEVPEEIKSTFDRLGIPEAEKTSLAGVGAQYDSEVVYHSIQEDLVKQGVIYTDIETAL</sequence>
<dbReference type="InterPro" id="IPR037284">
    <property type="entry name" value="SUF_FeS_clus_asmbl_SufBD_sf"/>
</dbReference>
<dbReference type="EMBL" id="AZMM01001972">
    <property type="protein sequence ID" value="ETJ43999.1"/>
    <property type="molecule type" value="Genomic_DNA"/>
</dbReference>
<accession>W1YS46</accession>
<dbReference type="GO" id="GO:0016226">
    <property type="term" value="P:iron-sulfur cluster assembly"/>
    <property type="evidence" value="ECO:0007669"/>
    <property type="project" value="InterPro"/>
</dbReference>
<protein>
    <submittedName>
        <fullName evidence="1">FeS assembly protein SufB</fullName>
    </submittedName>
</protein>
<dbReference type="PANTHER" id="PTHR30508:SF1">
    <property type="entry name" value="UPF0051 PROTEIN ABCI8, CHLOROPLASTIC-RELATED"/>
    <property type="match status" value="1"/>
</dbReference>